<dbReference type="GO" id="GO:0016829">
    <property type="term" value="F:lyase activity"/>
    <property type="evidence" value="ECO:0007669"/>
    <property type="project" value="UniProtKB-KW"/>
</dbReference>
<evidence type="ECO:0000256" key="6">
    <source>
        <dbReference type="ARBA" id="ARBA00022759"/>
    </source>
</evidence>
<evidence type="ECO:0000256" key="4">
    <source>
        <dbReference type="ARBA" id="ARBA00022722"/>
    </source>
</evidence>
<comment type="cofactor">
    <cofactor evidence="1 11">
        <name>Mn(2+)</name>
        <dbReference type="ChEBI" id="CHEBI:29035"/>
    </cofactor>
</comment>
<evidence type="ECO:0000313" key="13">
    <source>
        <dbReference type="EMBL" id="KFD48750.1"/>
    </source>
</evidence>
<keyword evidence="9 11" id="KW-0464">Manganese</keyword>
<keyword evidence="4 11" id="KW-0540">Nuclease</keyword>
<evidence type="ECO:0000256" key="8">
    <source>
        <dbReference type="ARBA" id="ARBA00022884"/>
    </source>
</evidence>
<organism evidence="13 15">
    <name type="scientific">Trichuris suis</name>
    <name type="common">pig whipworm</name>
    <dbReference type="NCBI Taxonomy" id="68888"/>
    <lineage>
        <taxon>Eukaryota</taxon>
        <taxon>Metazoa</taxon>
        <taxon>Ecdysozoa</taxon>
        <taxon>Nematoda</taxon>
        <taxon>Enoplea</taxon>
        <taxon>Dorylaimia</taxon>
        <taxon>Trichinellida</taxon>
        <taxon>Trichuridae</taxon>
        <taxon>Trichuris</taxon>
    </lineage>
</organism>
<evidence type="ECO:0000313" key="14">
    <source>
        <dbReference type="EMBL" id="KFD67897.1"/>
    </source>
</evidence>
<evidence type="ECO:0000256" key="7">
    <source>
        <dbReference type="ARBA" id="ARBA00022801"/>
    </source>
</evidence>
<feature type="domain" description="EndoU" evidence="12">
    <location>
        <begin position="73"/>
        <end position="342"/>
    </location>
</feature>
<dbReference type="OrthoDB" id="430326at2759"/>
<comment type="similarity">
    <text evidence="2 11">Belongs to the ENDOU family.</text>
</comment>
<dbReference type="GO" id="GO:0046872">
    <property type="term" value="F:metal ion binding"/>
    <property type="evidence" value="ECO:0007669"/>
    <property type="project" value="UniProtKB-UniRule"/>
</dbReference>
<dbReference type="InterPro" id="IPR039787">
    <property type="entry name" value="ENDOU"/>
</dbReference>
<evidence type="ECO:0000256" key="9">
    <source>
        <dbReference type="ARBA" id="ARBA00023211"/>
    </source>
</evidence>
<dbReference type="EMBL" id="KL367510">
    <property type="protein sequence ID" value="KFD67897.1"/>
    <property type="molecule type" value="Genomic_DNA"/>
</dbReference>
<evidence type="ECO:0000256" key="11">
    <source>
        <dbReference type="RuleBase" id="RU367085"/>
    </source>
</evidence>
<keyword evidence="10" id="KW-0456">Lyase</keyword>
<comment type="subunit">
    <text evidence="3 11">Monomer.</text>
</comment>
<dbReference type="GO" id="GO:0016787">
    <property type="term" value="F:hydrolase activity"/>
    <property type="evidence" value="ECO:0007669"/>
    <property type="project" value="UniProtKB-KW"/>
</dbReference>
<keyword evidence="8 11" id="KW-0694">RNA-binding</keyword>
<feature type="signal peptide" evidence="11">
    <location>
        <begin position="1"/>
        <end position="27"/>
    </location>
</feature>
<dbReference type="Proteomes" id="UP000030758">
    <property type="component" value="Unassembled WGS sequence"/>
</dbReference>
<dbReference type="GO" id="GO:0004521">
    <property type="term" value="F:RNA endonuclease activity"/>
    <property type="evidence" value="ECO:0007669"/>
    <property type="project" value="UniProtKB-UniRule"/>
</dbReference>
<evidence type="ECO:0000259" key="12">
    <source>
        <dbReference type="PROSITE" id="PS51959"/>
    </source>
</evidence>
<dbReference type="Proteomes" id="UP000030764">
    <property type="component" value="Unassembled WGS sequence"/>
</dbReference>
<keyword evidence="6 11" id="KW-0255">Endonuclease</keyword>
<name>A0A085LUV4_9BILA</name>
<keyword evidence="7 11" id="KW-0378">Hydrolase</keyword>
<sequence length="342" mass="39974">MRKFVYNVCPLLLIPLMCTTFCARTHAWKFSNVGFFSELENVHSEWYSQFPLTPEDLSYMEEYTMAEQVSAVTDEEIDDLVKKMREVDKNRASKGDIRLNYQNLTTMEEDIDKAPKPLFARVNQSLFHSPTYAAFINLHNIFNRMEEASERLDDEDRRKIETFLDAVAETEVYQLMKTFLQKKGLMPKRTPRFNKVFFKMWFKLYDSDDARKSSSGFEHVFLGEWKTPSNASLPAIVDGMHNWVRYFLLEKTGEINYKGYIEKADDLLVTIKYDWGKYKKAIGSFLVGTSPEFEISLYTLCMLAKPNIGNCRFHIDGQTMYVLSFKFRDDPAVITTYPTLPE</sequence>
<keyword evidence="11" id="KW-0732">Signal</keyword>
<evidence type="ECO:0000256" key="1">
    <source>
        <dbReference type="ARBA" id="ARBA00001936"/>
    </source>
</evidence>
<keyword evidence="15" id="KW-1185">Reference proteome</keyword>
<dbReference type="PANTHER" id="PTHR12439:SF11">
    <property type="entry name" value="URIDYLATE-SPECIFIC ENDORIBONUCLEASE"/>
    <property type="match status" value="1"/>
</dbReference>
<gene>
    <name evidence="13" type="ORF">M513_10380</name>
    <name evidence="14" type="ORF">M514_10380</name>
</gene>
<evidence type="ECO:0000256" key="2">
    <source>
        <dbReference type="ARBA" id="ARBA00010168"/>
    </source>
</evidence>
<evidence type="ECO:0000256" key="5">
    <source>
        <dbReference type="ARBA" id="ARBA00022723"/>
    </source>
</evidence>
<protein>
    <recommendedName>
        <fullName evidence="12">EndoU domain-containing protein</fullName>
    </recommendedName>
</protein>
<dbReference type="SUPFAM" id="SSF142877">
    <property type="entry name" value="EndoU-like"/>
    <property type="match status" value="1"/>
</dbReference>
<dbReference type="PROSITE" id="PS51959">
    <property type="entry name" value="ENDOU"/>
    <property type="match status" value="1"/>
</dbReference>
<evidence type="ECO:0000256" key="3">
    <source>
        <dbReference type="ARBA" id="ARBA00011245"/>
    </source>
</evidence>
<dbReference type="PANTHER" id="PTHR12439">
    <property type="entry name" value="PLACENTAL PROTEIN 11-RELATED"/>
    <property type="match status" value="1"/>
</dbReference>
<dbReference type="InterPro" id="IPR037227">
    <property type="entry name" value="EndoU-like"/>
</dbReference>
<dbReference type="AlphaFoldDB" id="A0A085LUV4"/>
<dbReference type="CDD" id="cd21159">
    <property type="entry name" value="XendoU"/>
    <property type="match status" value="1"/>
</dbReference>
<feature type="chain" id="PRO_5010405188" description="EndoU domain-containing protein" evidence="11">
    <location>
        <begin position="28"/>
        <end position="342"/>
    </location>
</feature>
<accession>A0A085LUV4</accession>
<dbReference type="InterPro" id="IPR018998">
    <property type="entry name" value="EndoU_C"/>
</dbReference>
<dbReference type="EMBL" id="KL363285">
    <property type="protein sequence ID" value="KFD48750.1"/>
    <property type="molecule type" value="Genomic_DNA"/>
</dbReference>
<proteinExistence type="inferred from homology"/>
<evidence type="ECO:0000256" key="10">
    <source>
        <dbReference type="ARBA" id="ARBA00023239"/>
    </source>
</evidence>
<dbReference type="GO" id="GO:0003723">
    <property type="term" value="F:RNA binding"/>
    <property type="evidence" value="ECO:0007669"/>
    <property type="project" value="UniProtKB-UniRule"/>
</dbReference>
<keyword evidence="5 11" id="KW-0479">Metal-binding</keyword>
<evidence type="ECO:0000313" key="15">
    <source>
        <dbReference type="Proteomes" id="UP000030764"/>
    </source>
</evidence>
<dbReference type="Pfam" id="PF09412">
    <property type="entry name" value="XendoU"/>
    <property type="match status" value="1"/>
</dbReference>
<reference evidence="13 15" key="1">
    <citation type="journal article" date="2014" name="Nat. Genet.">
        <title>Genome and transcriptome of the porcine whipworm Trichuris suis.</title>
        <authorList>
            <person name="Jex A.R."/>
            <person name="Nejsum P."/>
            <person name="Schwarz E.M."/>
            <person name="Hu L."/>
            <person name="Young N.D."/>
            <person name="Hall R.S."/>
            <person name="Korhonen P.K."/>
            <person name="Liao S."/>
            <person name="Thamsborg S."/>
            <person name="Xia J."/>
            <person name="Xu P."/>
            <person name="Wang S."/>
            <person name="Scheerlinck J.P."/>
            <person name="Hofmann A."/>
            <person name="Sternberg P.W."/>
            <person name="Wang J."/>
            <person name="Gasser R.B."/>
        </authorList>
    </citation>
    <scope>NUCLEOTIDE SEQUENCE [LARGE SCALE GENOMIC DNA]</scope>
    <source>
        <strain evidence="14">DCEP-RM93F</strain>
        <strain evidence="13">DCEP-RM93M</strain>
    </source>
</reference>